<dbReference type="Pfam" id="PF11280">
    <property type="entry name" value="DUF3081"/>
    <property type="match status" value="1"/>
</dbReference>
<name>A0ABW3KHP1_9GAMM</name>
<keyword evidence="2" id="KW-1185">Reference proteome</keyword>
<evidence type="ECO:0000313" key="2">
    <source>
        <dbReference type="Proteomes" id="UP001597048"/>
    </source>
</evidence>
<organism evidence="1 2">
    <name type="scientific">Oceanisphaera ostreae</name>
    <dbReference type="NCBI Taxonomy" id="914151"/>
    <lineage>
        <taxon>Bacteria</taxon>
        <taxon>Pseudomonadati</taxon>
        <taxon>Pseudomonadota</taxon>
        <taxon>Gammaproteobacteria</taxon>
        <taxon>Aeromonadales</taxon>
        <taxon>Aeromonadaceae</taxon>
        <taxon>Oceanisphaera</taxon>
    </lineage>
</organism>
<protein>
    <submittedName>
        <fullName evidence="1">DUF3081 family protein</fullName>
    </submittedName>
</protein>
<proteinExistence type="predicted"/>
<dbReference type="Proteomes" id="UP001597048">
    <property type="component" value="Unassembled WGS sequence"/>
</dbReference>
<dbReference type="InterPro" id="IPR021432">
    <property type="entry name" value="DUF3081"/>
</dbReference>
<dbReference type="EMBL" id="JBHTJS010000025">
    <property type="protein sequence ID" value="MFD1007761.1"/>
    <property type="molecule type" value="Genomic_DNA"/>
</dbReference>
<sequence>MQNELNNKVVLEVFDKIRRFGEPYEDGHRLDGVVASSDFDGYSAVLSGSGVTLQINFHQSYEFDYSSEKLKGQFMDKIDYIHRHYNDRGRD</sequence>
<comment type="caution">
    <text evidence="1">The sequence shown here is derived from an EMBL/GenBank/DDBJ whole genome shotgun (WGS) entry which is preliminary data.</text>
</comment>
<evidence type="ECO:0000313" key="1">
    <source>
        <dbReference type="EMBL" id="MFD1007761.1"/>
    </source>
</evidence>
<gene>
    <name evidence="1" type="ORF">ACFQ1C_06305</name>
</gene>
<accession>A0ABW3KHP1</accession>
<reference evidence="2" key="1">
    <citation type="journal article" date="2019" name="Int. J. Syst. Evol. Microbiol.">
        <title>The Global Catalogue of Microorganisms (GCM) 10K type strain sequencing project: providing services to taxonomists for standard genome sequencing and annotation.</title>
        <authorList>
            <consortium name="The Broad Institute Genomics Platform"/>
            <consortium name="The Broad Institute Genome Sequencing Center for Infectious Disease"/>
            <person name="Wu L."/>
            <person name="Ma J."/>
        </authorList>
    </citation>
    <scope>NUCLEOTIDE SEQUENCE [LARGE SCALE GENOMIC DNA]</scope>
    <source>
        <strain evidence="2">CCUG 60525</strain>
    </source>
</reference>
<dbReference type="RefSeq" id="WP_379557751.1">
    <property type="nucleotide sequence ID" value="NZ_JBHTJS010000025.1"/>
</dbReference>